<dbReference type="SUPFAM" id="SSF52047">
    <property type="entry name" value="RNI-like"/>
    <property type="match status" value="1"/>
</dbReference>
<evidence type="ECO:0000313" key="1">
    <source>
        <dbReference type="EnsemblPlants" id="Kaladp0395s0013.1.v1.1"/>
    </source>
</evidence>
<keyword evidence="2" id="KW-1185">Reference proteome</keyword>
<dbReference type="EnsemblPlants" id="Kaladp0395s0013.1.v1.1">
    <property type="protein sequence ID" value="Kaladp0395s0013.1.v1.1"/>
    <property type="gene ID" value="Kaladp0395s0013.v1.1"/>
</dbReference>
<name>A0A7N0V8T1_KALFE</name>
<dbReference type="Gene3D" id="3.80.10.10">
    <property type="entry name" value="Ribonuclease Inhibitor"/>
    <property type="match status" value="1"/>
</dbReference>
<protein>
    <recommendedName>
        <fullName evidence="3">F-box protein</fullName>
    </recommendedName>
</protein>
<dbReference type="Proteomes" id="UP000594263">
    <property type="component" value="Unplaced"/>
</dbReference>
<accession>A0A7N0V8T1</accession>
<organism evidence="1 2">
    <name type="scientific">Kalanchoe fedtschenkoi</name>
    <name type="common">Lavender scallops</name>
    <name type="synonym">South American air plant</name>
    <dbReference type="NCBI Taxonomy" id="63787"/>
    <lineage>
        <taxon>Eukaryota</taxon>
        <taxon>Viridiplantae</taxon>
        <taxon>Streptophyta</taxon>
        <taxon>Embryophyta</taxon>
        <taxon>Tracheophyta</taxon>
        <taxon>Spermatophyta</taxon>
        <taxon>Magnoliopsida</taxon>
        <taxon>eudicotyledons</taxon>
        <taxon>Gunneridae</taxon>
        <taxon>Pentapetalae</taxon>
        <taxon>Saxifragales</taxon>
        <taxon>Crassulaceae</taxon>
        <taxon>Kalanchoe</taxon>
    </lineage>
</organism>
<sequence>MALVAIARRKKLLTDDVLLALIDSSWEILDLCGSDVSDAGLTKVAEICKFLRAVDISRCCNATTLGVSKLFQCCSQLVTLRCGGCMRSDNTIRGCLGILKPQLSPMEEDTWEEIDMEITHVAQSLRWLVWPTIDHDSLDSLSKECPRITVNPKPSSSFCKEICFPKQVLPDVALDEFVVEDVDPRTWLICGYVPKAEPCTTSDRNELSVAEKFRLAFAERDARLAPKRAKNARQRLRRSAKEWDEGYRCQGHHSRLTP</sequence>
<dbReference type="InterPro" id="IPR032675">
    <property type="entry name" value="LRR_dom_sf"/>
</dbReference>
<proteinExistence type="predicted"/>
<dbReference type="AlphaFoldDB" id="A0A7N0V8T1"/>
<evidence type="ECO:0008006" key="3">
    <source>
        <dbReference type="Google" id="ProtNLM"/>
    </source>
</evidence>
<evidence type="ECO:0000313" key="2">
    <source>
        <dbReference type="Proteomes" id="UP000594263"/>
    </source>
</evidence>
<dbReference type="Gramene" id="Kaladp0395s0013.1.v1.1">
    <property type="protein sequence ID" value="Kaladp0395s0013.1.v1.1"/>
    <property type="gene ID" value="Kaladp0395s0013.v1.1"/>
</dbReference>
<reference evidence="1" key="1">
    <citation type="submission" date="2021-01" db="UniProtKB">
        <authorList>
            <consortium name="EnsemblPlants"/>
        </authorList>
    </citation>
    <scope>IDENTIFICATION</scope>
</reference>
<dbReference type="OMA" id="RWWWRRS"/>